<dbReference type="InterPro" id="IPR002130">
    <property type="entry name" value="Cyclophilin-type_PPIase_dom"/>
</dbReference>
<evidence type="ECO:0000256" key="4">
    <source>
        <dbReference type="RuleBase" id="RU363019"/>
    </source>
</evidence>
<dbReference type="FunFam" id="2.40.100.10:FF:000001">
    <property type="entry name" value="Peptidyl-prolyl cis-trans isomerase"/>
    <property type="match status" value="1"/>
</dbReference>
<dbReference type="InterPro" id="IPR020892">
    <property type="entry name" value="Cyclophilin-type_PPIase_CS"/>
</dbReference>
<dbReference type="GO" id="GO:0006457">
    <property type="term" value="P:protein folding"/>
    <property type="evidence" value="ECO:0007669"/>
    <property type="project" value="InterPro"/>
</dbReference>
<evidence type="ECO:0000259" key="6">
    <source>
        <dbReference type="PROSITE" id="PS50072"/>
    </source>
</evidence>
<organism evidence="7">
    <name type="scientific">Lygus hesperus</name>
    <name type="common">Western plant bug</name>
    <dbReference type="NCBI Taxonomy" id="30085"/>
    <lineage>
        <taxon>Eukaryota</taxon>
        <taxon>Metazoa</taxon>
        <taxon>Ecdysozoa</taxon>
        <taxon>Arthropoda</taxon>
        <taxon>Hexapoda</taxon>
        <taxon>Insecta</taxon>
        <taxon>Pterygota</taxon>
        <taxon>Neoptera</taxon>
        <taxon>Paraneoptera</taxon>
        <taxon>Hemiptera</taxon>
        <taxon>Heteroptera</taxon>
        <taxon>Panheteroptera</taxon>
        <taxon>Cimicomorpha</taxon>
        <taxon>Miridae</taxon>
        <taxon>Mirini</taxon>
        <taxon>Lygus</taxon>
    </lineage>
</organism>
<protein>
    <recommendedName>
        <fullName evidence="4">Peptidyl-prolyl cis-trans isomerase</fullName>
        <shortName evidence="4">PPIase</shortName>
        <ecNumber evidence="4">5.2.1.8</ecNumber>
    </recommendedName>
</protein>
<dbReference type="EMBL" id="GDHC01006808">
    <property type="protein sequence ID" value="JAQ11821.1"/>
    <property type="molecule type" value="Transcribed_RNA"/>
</dbReference>
<accession>A0A146LVT8</accession>
<evidence type="ECO:0000256" key="3">
    <source>
        <dbReference type="ARBA" id="ARBA00023235"/>
    </source>
</evidence>
<feature type="domain" description="PPIase cyclophilin-type" evidence="6">
    <location>
        <begin position="60"/>
        <end position="219"/>
    </location>
</feature>
<dbReference type="PANTHER" id="PTHR11071:SF559">
    <property type="entry name" value="PEPTIDYL-PROLYL CIS-TRANS ISOMERASE"/>
    <property type="match status" value="1"/>
</dbReference>
<dbReference type="GO" id="GO:0016018">
    <property type="term" value="F:cyclosporin A binding"/>
    <property type="evidence" value="ECO:0007669"/>
    <property type="project" value="TreeGrafter"/>
</dbReference>
<gene>
    <name evidence="7" type="primary">PPIB_7</name>
    <name evidence="7" type="ORF">g.41293</name>
</gene>
<dbReference type="PROSITE" id="PS50072">
    <property type="entry name" value="CSA_PPIASE_2"/>
    <property type="match status" value="1"/>
</dbReference>
<evidence type="ECO:0000256" key="2">
    <source>
        <dbReference type="ARBA" id="ARBA00023110"/>
    </source>
</evidence>
<dbReference type="GO" id="GO:0003755">
    <property type="term" value="F:peptidyl-prolyl cis-trans isomerase activity"/>
    <property type="evidence" value="ECO:0007669"/>
    <property type="project" value="UniProtKB-UniRule"/>
</dbReference>
<dbReference type="PRINTS" id="PR00153">
    <property type="entry name" value="CSAPPISMRASE"/>
</dbReference>
<dbReference type="AlphaFoldDB" id="A0A146LVT8"/>
<feature type="signal peptide" evidence="5">
    <location>
        <begin position="1"/>
        <end position="48"/>
    </location>
</feature>
<keyword evidence="5" id="KW-0732">Signal</keyword>
<dbReference type="PANTHER" id="PTHR11071">
    <property type="entry name" value="PEPTIDYL-PROLYL CIS-TRANS ISOMERASE"/>
    <property type="match status" value="1"/>
</dbReference>
<keyword evidence="3 4" id="KW-0413">Isomerase</keyword>
<evidence type="ECO:0000313" key="7">
    <source>
        <dbReference type="EMBL" id="JAQ11821.1"/>
    </source>
</evidence>
<dbReference type="Pfam" id="PF00160">
    <property type="entry name" value="Pro_isomerase"/>
    <property type="match status" value="1"/>
</dbReference>
<evidence type="ECO:0000256" key="5">
    <source>
        <dbReference type="SAM" id="SignalP"/>
    </source>
</evidence>
<dbReference type="InterPro" id="IPR029000">
    <property type="entry name" value="Cyclophilin-like_dom_sf"/>
</dbReference>
<comment type="similarity">
    <text evidence="4">Belongs to the cyclophilin-type PPIase family.</text>
</comment>
<dbReference type="SUPFAM" id="SSF50891">
    <property type="entry name" value="Cyclophilin-like"/>
    <property type="match status" value="1"/>
</dbReference>
<reference evidence="7" key="1">
    <citation type="journal article" date="2016" name="Gigascience">
        <title>De novo construction of an expanded transcriptome assembly for the western tarnished plant bug, Lygus hesperus.</title>
        <authorList>
            <person name="Tassone E.E."/>
            <person name="Geib S.M."/>
            <person name="Hall B."/>
            <person name="Fabrick J.A."/>
            <person name="Brent C.S."/>
            <person name="Hull J.J."/>
        </authorList>
    </citation>
    <scope>NUCLEOTIDE SEQUENCE</scope>
</reference>
<comment type="function">
    <text evidence="4">PPIases accelerate the folding of proteins. It catalyzes the cis-trans isomerization of proline imidic peptide bonds in oligopeptides.</text>
</comment>
<dbReference type="EC" id="5.2.1.8" evidence="4"/>
<proteinExistence type="inferred from homology"/>
<dbReference type="PROSITE" id="PS00170">
    <property type="entry name" value="CSA_PPIASE_1"/>
    <property type="match status" value="1"/>
</dbReference>
<evidence type="ECO:0000256" key="1">
    <source>
        <dbReference type="ARBA" id="ARBA00000971"/>
    </source>
</evidence>
<keyword evidence="2 4" id="KW-0697">Rotamase</keyword>
<dbReference type="GO" id="GO:0005737">
    <property type="term" value="C:cytoplasm"/>
    <property type="evidence" value="ECO:0007669"/>
    <property type="project" value="TreeGrafter"/>
</dbReference>
<dbReference type="Gene3D" id="2.40.100.10">
    <property type="entry name" value="Cyclophilin-like"/>
    <property type="match status" value="1"/>
</dbReference>
<comment type="catalytic activity">
    <reaction evidence="1 4">
        <text>[protein]-peptidylproline (omega=180) = [protein]-peptidylproline (omega=0)</text>
        <dbReference type="Rhea" id="RHEA:16237"/>
        <dbReference type="Rhea" id="RHEA-COMP:10747"/>
        <dbReference type="Rhea" id="RHEA-COMP:10748"/>
        <dbReference type="ChEBI" id="CHEBI:83833"/>
        <dbReference type="ChEBI" id="CHEBI:83834"/>
        <dbReference type="EC" id="5.2.1.8"/>
    </reaction>
</comment>
<sequence length="263" mass="28833">MEGRVSVPFGWKRSSPESLSSRLSATMRRSSLLALLLASLSTVSPVLGDTEQYTVTKQVYFDIAIGGQDTGRIVIGLFGDDVPKTVNNFFTIATKGVKGKTYAGSKFHRVIKKFMIQGGDILNGDGTGSVSIYGNKFEDESFKFKHTGPGFLSMANRGPDSNGSQFFITTIATPWLDGHHVIFGKVIEGQRIVHTIENLKTDPVHNAPMSDVIIKACGEIPTPKPFVVSNDWWSLLRGSLVPLGMSFTILAIFQYFNHKLKVD</sequence>
<feature type="chain" id="PRO_5007527418" description="Peptidyl-prolyl cis-trans isomerase" evidence="5">
    <location>
        <begin position="49"/>
        <end position="263"/>
    </location>
</feature>
<name>A0A146LVT8_LYGHE</name>